<accession>A0AA35YFJ1</accession>
<dbReference type="Pfam" id="PF02213">
    <property type="entry name" value="GYF"/>
    <property type="match status" value="1"/>
</dbReference>
<dbReference type="SUPFAM" id="SSF55277">
    <property type="entry name" value="GYF domain"/>
    <property type="match status" value="1"/>
</dbReference>
<evidence type="ECO:0000256" key="1">
    <source>
        <dbReference type="SAM" id="MobiDB-lite"/>
    </source>
</evidence>
<dbReference type="Gene3D" id="3.30.1490.40">
    <property type="match status" value="1"/>
</dbReference>
<dbReference type="InterPro" id="IPR003169">
    <property type="entry name" value="GYF"/>
</dbReference>
<dbReference type="PANTHER" id="PTHR47471:SF1">
    <property type="entry name" value="PROTEIN ESSENTIAL FOR POTEXVIRUS ACCUMULATION 1"/>
    <property type="match status" value="1"/>
</dbReference>
<evidence type="ECO:0000313" key="4">
    <source>
        <dbReference type="Proteomes" id="UP001177003"/>
    </source>
</evidence>
<reference evidence="3" key="1">
    <citation type="submission" date="2023-04" db="EMBL/GenBank/DDBJ databases">
        <authorList>
            <person name="Vijverberg K."/>
            <person name="Xiong W."/>
            <person name="Schranz E."/>
        </authorList>
    </citation>
    <scope>NUCLEOTIDE SEQUENCE</scope>
</reference>
<protein>
    <recommendedName>
        <fullName evidence="2">GYF domain-containing protein</fullName>
    </recommendedName>
</protein>
<name>A0AA35YFJ1_LACSI</name>
<dbReference type="PROSITE" id="PS50829">
    <property type="entry name" value="GYF"/>
    <property type="match status" value="1"/>
</dbReference>
<feature type="region of interest" description="Disordered" evidence="1">
    <location>
        <begin position="247"/>
        <end position="270"/>
    </location>
</feature>
<dbReference type="EMBL" id="OX465078">
    <property type="protein sequence ID" value="CAI9273036.1"/>
    <property type="molecule type" value="Genomic_DNA"/>
</dbReference>
<dbReference type="PANTHER" id="PTHR47471">
    <property type="entry name" value="GYF DOMAIN-CONTAINING PROTEIN"/>
    <property type="match status" value="1"/>
</dbReference>
<dbReference type="Proteomes" id="UP001177003">
    <property type="component" value="Chromosome 2"/>
</dbReference>
<feature type="compositionally biased region" description="Polar residues" evidence="1">
    <location>
        <begin position="261"/>
        <end position="270"/>
    </location>
</feature>
<evidence type="ECO:0000259" key="2">
    <source>
        <dbReference type="PROSITE" id="PS50829"/>
    </source>
</evidence>
<evidence type="ECO:0000313" key="3">
    <source>
        <dbReference type="EMBL" id="CAI9273036.1"/>
    </source>
</evidence>
<dbReference type="CDD" id="cd00072">
    <property type="entry name" value="GYF"/>
    <property type="match status" value="1"/>
</dbReference>
<keyword evidence="4" id="KW-1185">Reference proteome</keyword>
<dbReference type="SMART" id="SM00444">
    <property type="entry name" value="GYF"/>
    <property type="match status" value="1"/>
</dbReference>
<organism evidence="3 4">
    <name type="scientific">Lactuca saligna</name>
    <name type="common">Willowleaf lettuce</name>
    <dbReference type="NCBI Taxonomy" id="75948"/>
    <lineage>
        <taxon>Eukaryota</taxon>
        <taxon>Viridiplantae</taxon>
        <taxon>Streptophyta</taxon>
        <taxon>Embryophyta</taxon>
        <taxon>Tracheophyta</taxon>
        <taxon>Spermatophyta</taxon>
        <taxon>Magnoliopsida</taxon>
        <taxon>eudicotyledons</taxon>
        <taxon>Gunneridae</taxon>
        <taxon>Pentapetalae</taxon>
        <taxon>asterids</taxon>
        <taxon>campanulids</taxon>
        <taxon>Asterales</taxon>
        <taxon>Asteraceae</taxon>
        <taxon>Cichorioideae</taxon>
        <taxon>Cichorieae</taxon>
        <taxon>Lactucinae</taxon>
        <taxon>Lactuca</taxon>
    </lineage>
</organism>
<feature type="domain" description="GYF" evidence="2">
    <location>
        <begin position="52"/>
        <end position="103"/>
    </location>
</feature>
<gene>
    <name evidence="3" type="ORF">LSALG_LOCUS13202</name>
</gene>
<proteinExistence type="predicted"/>
<dbReference type="AlphaFoldDB" id="A0AA35YFJ1"/>
<sequence>MILKVESNDAIKNVKYMIQVSIVISSSILDPYFYSLRISESCTPQSHPSSKDLVLFYKDPQGSIQGPFIGIDIIGLFEAGYFGIDLQVHLANAPNDSPFASLGDVMPHLRAKARPPPGFTAAKSEINDKSNILNPNAMMKNDPRFQHGSTIEAENRLIESLRSSSGGSLEKFGLSEVLTQNPPNPEFMSILQGISERSNSAANSGVLAKIDPGSNLYADFRKSPLTNAVKVFDVPCICKVKRYRLQKVSSSHAHGRPDSKSPLQQSDSDE</sequence>
<dbReference type="InterPro" id="IPR035445">
    <property type="entry name" value="GYF-like_dom_sf"/>
</dbReference>